<comment type="caution">
    <text evidence="4">The sequence shown here is derived from an EMBL/GenBank/DDBJ whole genome shotgun (WGS) entry which is preliminary data.</text>
</comment>
<dbReference type="PROSITE" id="PS50835">
    <property type="entry name" value="IG_LIKE"/>
    <property type="match status" value="3"/>
</dbReference>
<evidence type="ECO:0000256" key="2">
    <source>
        <dbReference type="ARBA" id="ARBA00023319"/>
    </source>
</evidence>
<feature type="domain" description="Ig-like" evidence="3">
    <location>
        <begin position="9"/>
        <end position="105"/>
    </location>
</feature>
<evidence type="ECO:0000256" key="1">
    <source>
        <dbReference type="ARBA" id="ARBA00023157"/>
    </source>
</evidence>
<dbReference type="PANTHER" id="PTHR23411">
    <property type="entry name" value="TAPASIN"/>
    <property type="match status" value="1"/>
</dbReference>
<feature type="domain" description="Ig-like" evidence="3">
    <location>
        <begin position="177"/>
        <end position="271"/>
    </location>
</feature>
<dbReference type="InterPro" id="IPR003597">
    <property type="entry name" value="Ig_C1-set"/>
</dbReference>
<protein>
    <recommendedName>
        <fullName evidence="3">Ig-like domain-containing protein</fullName>
    </recommendedName>
</protein>
<name>A0AA88TCA0_9TELE</name>
<gene>
    <name evidence="4" type="ORF">Q8A67_024860</name>
</gene>
<reference evidence="4" key="1">
    <citation type="submission" date="2023-08" db="EMBL/GenBank/DDBJ databases">
        <title>Chromosome-level Genome Assembly of mud carp (Cirrhinus molitorella).</title>
        <authorList>
            <person name="Liu H."/>
        </authorList>
    </citation>
    <scope>NUCLEOTIDE SEQUENCE</scope>
    <source>
        <strain evidence="4">Prfri</strain>
        <tissue evidence="4">Muscle</tissue>
    </source>
</reference>
<sequence length="384" mass="40973">MCLSVVTRPKVSVLPPSSAEISSKKTATLVCVANKGFPSDWSLSWKVDGSSRSQESSAGLLEKDGLYSWSSSLTLSEQEWMESVSVSCVTRPKVSVLPPSSAEISSKKTATLVCVANKGFPSDWSLSWKVDGSSRSQESSAGLLEKDGLYSWSSSLTLSEQEWMESVSVSSGPAVKPSVSLLPPSSLQISGDSAALLCLLSSYSPQGAQVSWTLDGSEVIEGVQTSAESERDGRYSRSSVLSLSKARWEGTDRFVCRVKHNGADQEASTFSSSTKLDVGSVTRPKVSVLPPSSAEISSKKTATLLCVANKGFPSDWSLSWKVDGSSRSQESSAGLLEKDGLYSWSSSLTLSEQEWMESVSVSCEATRSGQPALTGHVTRHQCSE</sequence>
<dbReference type="InterPro" id="IPR036179">
    <property type="entry name" value="Ig-like_dom_sf"/>
</dbReference>
<keyword evidence="1" id="KW-1015">Disulfide bond</keyword>
<dbReference type="SMART" id="SM00409">
    <property type="entry name" value="IG"/>
    <property type="match status" value="2"/>
</dbReference>
<feature type="domain" description="Ig-like" evidence="3">
    <location>
        <begin position="284"/>
        <end position="374"/>
    </location>
</feature>
<dbReference type="PROSITE" id="PS00290">
    <property type="entry name" value="IG_MHC"/>
    <property type="match status" value="1"/>
</dbReference>
<dbReference type="Pfam" id="PF07654">
    <property type="entry name" value="C1-set"/>
    <property type="match status" value="4"/>
</dbReference>
<evidence type="ECO:0000259" key="3">
    <source>
        <dbReference type="PROSITE" id="PS50835"/>
    </source>
</evidence>
<accession>A0AA88TCA0</accession>
<dbReference type="AlphaFoldDB" id="A0AA88TCA0"/>
<dbReference type="SUPFAM" id="SSF48726">
    <property type="entry name" value="Immunoglobulin"/>
    <property type="match status" value="4"/>
</dbReference>
<keyword evidence="2" id="KW-0393">Immunoglobulin domain</keyword>
<dbReference type="InterPro" id="IPR007110">
    <property type="entry name" value="Ig-like_dom"/>
</dbReference>
<dbReference type="FunFam" id="2.60.40.10:FF:001918">
    <property type="entry name" value="Immunoglobulin light 1 constant 3"/>
    <property type="match status" value="1"/>
</dbReference>
<dbReference type="Gene3D" id="2.60.40.10">
    <property type="entry name" value="Immunoglobulins"/>
    <property type="match status" value="4"/>
</dbReference>
<evidence type="ECO:0000313" key="4">
    <source>
        <dbReference type="EMBL" id="KAK2870468.1"/>
    </source>
</evidence>
<dbReference type="SMART" id="SM00407">
    <property type="entry name" value="IGc1"/>
    <property type="match status" value="4"/>
</dbReference>
<evidence type="ECO:0000313" key="5">
    <source>
        <dbReference type="Proteomes" id="UP001187343"/>
    </source>
</evidence>
<dbReference type="Proteomes" id="UP001187343">
    <property type="component" value="Unassembled WGS sequence"/>
</dbReference>
<dbReference type="EMBL" id="JAUYZG010000024">
    <property type="protein sequence ID" value="KAK2870468.1"/>
    <property type="molecule type" value="Genomic_DNA"/>
</dbReference>
<dbReference type="FunFam" id="2.60.40.10:FF:000283">
    <property type="entry name" value="Immunoglobulin kappa constant"/>
    <property type="match status" value="1"/>
</dbReference>
<dbReference type="InterPro" id="IPR003006">
    <property type="entry name" value="Ig/MHC_CS"/>
</dbReference>
<dbReference type="InterPro" id="IPR003599">
    <property type="entry name" value="Ig_sub"/>
</dbReference>
<proteinExistence type="predicted"/>
<keyword evidence="5" id="KW-1185">Reference proteome</keyword>
<organism evidence="4 5">
    <name type="scientific">Cirrhinus molitorella</name>
    <name type="common">mud carp</name>
    <dbReference type="NCBI Taxonomy" id="172907"/>
    <lineage>
        <taxon>Eukaryota</taxon>
        <taxon>Metazoa</taxon>
        <taxon>Chordata</taxon>
        <taxon>Craniata</taxon>
        <taxon>Vertebrata</taxon>
        <taxon>Euteleostomi</taxon>
        <taxon>Actinopterygii</taxon>
        <taxon>Neopterygii</taxon>
        <taxon>Teleostei</taxon>
        <taxon>Ostariophysi</taxon>
        <taxon>Cypriniformes</taxon>
        <taxon>Cyprinidae</taxon>
        <taxon>Labeoninae</taxon>
        <taxon>Labeonini</taxon>
        <taxon>Cirrhinus</taxon>
    </lineage>
</organism>
<dbReference type="InterPro" id="IPR050380">
    <property type="entry name" value="Immune_Resp_Modulators"/>
</dbReference>
<dbReference type="InterPro" id="IPR013783">
    <property type="entry name" value="Ig-like_fold"/>
</dbReference>